<dbReference type="PANTHER" id="PTHR23088">
    <property type="entry name" value="NITRILASE-RELATED"/>
    <property type="match status" value="1"/>
</dbReference>
<dbReference type="InterPro" id="IPR003010">
    <property type="entry name" value="C-N_Hydrolase"/>
</dbReference>
<evidence type="ECO:0000259" key="1">
    <source>
        <dbReference type="PROSITE" id="PS50263"/>
    </source>
</evidence>
<dbReference type="Pfam" id="PF00795">
    <property type="entry name" value="CN_hydrolase"/>
    <property type="match status" value="1"/>
</dbReference>
<accession>A0A382H9Y0</accession>
<name>A0A382H9Y0_9ZZZZ</name>
<dbReference type="SUPFAM" id="SSF56317">
    <property type="entry name" value="Carbon-nitrogen hydrolase"/>
    <property type="match status" value="1"/>
</dbReference>
<dbReference type="AlphaFoldDB" id="A0A382H9Y0"/>
<organism evidence="2">
    <name type="scientific">marine metagenome</name>
    <dbReference type="NCBI Taxonomy" id="408172"/>
    <lineage>
        <taxon>unclassified sequences</taxon>
        <taxon>metagenomes</taxon>
        <taxon>ecological metagenomes</taxon>
    </lineage>
</organism>
<dbReference type="PROSITE" id="PS50263">
    <property type="entry name" value="CN_HYDROLASE"/>
    <property type="match status" value="1"/>
</dbReference>
<gene>
    <name evidence="2" type="ORF">METZ01_LOCUS236856</name>
</gene>
<feature type="domain" description="CN hydrolase" evidence="1">
    <location>
        <begin position="4"/>
        <end position="149"/>
    </location>
</feature>
<sequence>MNKFILAGVQSLIIDGDLDGNYHRMESAVKEIVKNKVDFILFPELCLTGPDVNNIEKNATNYSEEIRKNISDLSRQNGVWILPGTFYYSHGSEIRNRAEVFNPSGDLVAHYDKQFPWLPYEMTKPGNKITVLDIDGKVSAGISICYDMW</sequence>
<evidence type="ECO:0000313" key="2">
    <source>
        <dbReference type="EMBL" id="SVB84002.1"/>
    </source>
</evidence>
<feature type="non-terminal residue" evidence="2">
    <location>
        <position position="149"/>
    </location>
</feature>
<reference evidence="2" key="1">
    <citation type="submission" date="2018-05" db="EMBL/GenBank/DDBJ databases">
        <authorList>
            <person name="Lanie J.A."/>
            <person name="Ng W.-L."/>
            <person name="Kazmierczak K.M."/>
            <person name="Andrzejewski T.M."/>
            <person name="Davidsen T.M."/>
            <person name="Wayne K.J."/>
            <person name="Tettelin H."/>
            <person name="Glass J.I."/>
            <person name="Rusch D."/>
            <person name="Podicherti R."/>
            <person name="Tsui H.-C.T."/>
            <person name="Winkler M.E."/>
        </authorList>
    </citation>
    <scope>NUCLEOTIDE SEQUENCE</scope>
</reference>
<dbReference type="PANTHER" id="PTHR23088:SF27">
    <property type="entry name" value="DEAMINATED GLUTATHIONE AMIDASE"/>
    <property type="match status" value="1"/>
</dbReference>
<dbReference type="InterPro" id="IPR036526">
    <property type="entry name" value="C-N_Hydrolase_sf"/>
</dbReference>
<proteinExistence type="predicted"/>
<protein>
    <recommendedName>
        <fullName evidence="1">CN hydrolase domain-containing protein</fullName>
    </recommendedName>
</protein>
<dbReference type="CDD" id="cd07197">
    <property type="entry name" value="nitrilase"/>
    <property type="match status" value="1"/>
</dbReference>
<dbReference type="EMBL" id="UINC01059984">
    <property type="protein sequence ID" value="SVB84002.1"/>
    <property type="molecule type" value="Genomic_DNA"/>
</dbReference>
<dbReference type="Gene3D" id="3.60.110.10">
    <property type="entry name" value="Carbon-nitrogen hydrolase"/>
    <property type="match status" value="1"/>
</dbReference>